<name>A0A7D5KQX2_9EURY</name>
<sequence>MGKTNPTYRDQLRRLEEDWQPFRRALRVQYHDEFDQLFDDARQFADAAGIQNEMAVMEPFLISVMLAQECRIREIEDSAGND</sequence>
<dbReference type="EMBL" id="CP058601">
    <property type="protein sequence ID" value="QLG47884.1"/>
    <property type="molecule type" value="Genomic_DNA"/>
</dbReference>
<accession>A0A7D5KQX2</accession>
<feature type="domain" description="DUF8156" evidence="1">
    <location>
        <begin position="1"/>
        <end position="78"/>
    </location>
</feature>
<keyword evidence="3" id="KW-1185">Reference proteome</keyword>
<dbReference type="OrthoDB" id="11496at2157"/>
<dbReference type="InterPro" id="IPR058469">
    <property type="entry name" value="DUF8156"/>
</dbReference>
<evidence type="ECO:0000313" key="2">
    <source>
        <dbReference type="EMBL" id="QLG47884.1"/>
    </source>
</evidence>
<dbReference type="KEGG" id="haly:HYG82_03000"/>
<gene>
    <name evidence="2" type="ORF">HYG82_03000</name>
</gene>
<dbReference type="RefSeq" id="WP_179259626.1">
    <property type="nucleotide sequence ID" value="NZ_CP058601.1"/>
</dbReference>
<dbReference type="Pfam" id="PF26485">
    <property type="entry name" value="DUF8156"/>
    <property type="match status" value="1"/>
</dbReference>
<evidence type="ECO:0000313" key="3">
    <source>
        <dbReference type="Proteomes" id="UP000509241"/>
    </source>
</evidence>
<dbReference type="AlphaFoldDB" id="A0A7D5KQX2"/>
<protein>
    <recommendedName>
        <fullName evidence="1">DUF8156 domain-containing protein</fullName>
    </recommendedName>
</protein>
<reference evidence="2 3" key="1">
    <citation type="submission" date="2020-07" db="EMBL/GenBank/DDBJ databases">
        <authorList>
            <person name="Cui H."/>
        </authorList>
    </citation>
    <scope>NUCLEOTIDE SEQUENCE [LARGE SCALE GENOMIC DNA]</scope>
    <source>
        <strain evidence="2 3">YPL8</strain>
    </source>
</reference>
<proteinExistence type="predicted"/>
<dbReference type="Proteomes" id="UP000509241">
    <property type="component" value="Chromosome"/>
</dbReference>
<evidence type="ECO:0000259" key="1">
    <source>
        <dbReference type="Pfam" id="PF26485"/>
    </source>
</evidence>
<dbReference type="GeneID" id="56032225"/>
<organism evidence="2 3">
    <name type="scientific">Natrinema halophilum</name>
    <dbReference type="NCBI Taxonomy" id="1699371"/>
    <lineage>
        <taxon>Archaea</taxon>
        <taxon>Methanobacteriati</taxon>
        <taxon>Methanobacteriota</taxon>
        <taxon>Stenosarchaea group</taxon>
        <taxon>Halobacteria</taxon>
        <taxon>Halobacteriales</taxon>
        <taxon>Natrialbaceae</taxon>
        <taxon>Natrinema</taxon>
    </lineage>
</organism>